<evidence type="ECO:0000313" key="2">
    <source>
        <dbReference type="Proteomes" id="UP000028582"/>
    </source>
</evidence>
<protein>
    <submittedName>
        <fullName evidence="1">Uncharacterized protein</fullName>
    </submittedName>
</protein>
<reference evidence="1 2" key="1">
    <citation type="submission" date="2013-11" db="EMBL/GenBank/DDBJ databases">
        <title>The Genome Sequence of Phytophthora parasitica P1976.</title>
        <authorList>
            <consortium name="The Broad Institute Genomics Platform"/>
            <person name="Russ C."/>
            <person name="Tyler B."/>
            <person name="Panabieres F."/>
            <person name="Shan W."/>
            <person name="Tripathy S."/>
            <person name="Grunwald N."/>
            <person name="Machado M."/>
            <person name="Johnson C.S."/>
            <person name="Walker B."/>
            <person name="Young S."/>
            <person name="Zeng Q."/>
            <person name="Gargeya S."/>
            <person name="Fitzgerald M."/>
            <person name="Haas B."/>
            <person name="Abouelleil A."/>
            <person name="Allen A.W."/>
            <person name="Alvarado L."/>
            <person name="Arachchi H.M."/>
            <person name="Berlin A.M."/>
            <person name="Chapman S.B."/>
            <person name="Gainer-Dewar J."/>
            <person name="Goldberg J."/>
            <person name="Griggs A."/>
            <person name="Gujja S."/>
            <person name="Hansen M."/>
            <person name="Howarth C."/>
            <person name="Imamovic A."/>
            <person name="Ireland A."/>
            <person name="Larimer J."/>
            <person name="McCowan C."/>
            <person name="Murphy C."/>
            <person name="Pearson M."/>
            <person name="Poon T.W."/>
            <person name="Priest M."/>
            <person name="Roberts A."/>
            <person name="Saif S."/>
            <person name="Shea T."/>
            <person name="Sisk P."/>
            <person name="Sykes S."/>
            <person name="Wortman J."/>
            <person name="Nusbaum C."/>
            <person name="Birren B."/>
        </authorList>
    </citation>
    <scope>NUCLEOTIDE SEQUENCE [LARGE SCALE GENOMIC DNA]</scope>
    <source>
        <strain evidence="1 2">P1976</strain>
    </source>
</reference>
<accession>A0A080ZFH6</accession>
<proteinExistence type="predicted"/>
<name>A0A080ZFH6_PHYNI</name>
<sequence length="104" mass="11792">MNLTTFADMVETSTELKTPGAFVGYMSVTEVLRQMKRNPGSYPIGDLLLVTDVSFTGFDDEAGEREVLVLETQRYRRFRLKSVQYDESTGLLFGQVDWIGEQKA</sequence>
<comment type="caution">
    <text evidence="1">The sequence shown here is derived from an EMBL/GenBank/DDBJ whole genome shotgun (WGS) entry which is preliminary data.</text>
</comment>
<evidence type="ECO:0000313" key="1">
    <source>
        <dbReference type="EMBL" id="ETO65387.1"/>
    </source>
</evidence>
<dbReference type="AlphaFoldDB" id="A0A080ZFH6"/>
<organism evidence="1 2">
    <name type="scientific">Phytophthora nicotianae P1976</name>
    <dbReference type="NCBI Taxonomy" id="1317066"/>
    <lineage>
        <taxon>Eukaryota</taxon>
        <taxon>Sar</taxon>
        <taxon>Stramenopiles</taxon>
        <taxon>Oomycota</taxon>
        <taxon>Peronosporomycetes</taxon>
        <taxon>Peronosporales</taxon>
        <taxon>Peronosporaceae</taxon>
        <taxon>Phytophthora</taxon>
    </lineage>
</organism>
<dbReference type="EMBL" id="ANJA01003190">
    <property type="protein sequence ID" value="ETO65387.1"/>
    <property type="molecule type" value="Genomic_DNA"/>
</dbReference>
<gene>
    <name evidence="1" type="ORF">F444_17285</name>
</gene>
<dbReference type="Proteomes" id="UP000028582">
    <property type="component" value="Unassembled WGS sequence"/>
</dbReference>
<dbReference type="OrthoDB" id="113931at2759"/>